<keyword evidence="3" id="KW-1185">Reference proteome</keyword>
<sequence>MTRAQSDIQTGFQLAIQGMLAAIGEEYHQLRTQVQSQADRMKHLEEENKTQAAHTERLQSQVQDLIEGSQQEPFQVQMHANFIEIMREVVSNVGKEMAGMFQQTTSHTQWATTRINELEARNDRLAEENNKSVTNYQRLLENIDAIKRQGETRDNDILRLSNEQERVGAECQMLTSELGDIWQEHDNLQKQSQRQTVCYEELEVKLKAL</sequence>
<keyword evidence="1" id="KW-0175">Coiled coil</keyword>
<feature type="coiled-coil region" evidence="1">
    <location>
        <begin position="27"/>
        <end position="61"/>
    </location>
</feature>
<dbReference type="Proteomes" id="UP000316270">
    <property type="component" value="Chromosome 16"/>
</dbReference>
<proteinExistence type="predicted"/>
<evidence type="ECO:0000313" key="3">
    <source>
        <dbReference type="Proteomes" id="UP000316270"/>
    </source>
</evidence>
<evidence type="ECO:0000313" key="2">
    <source>
        <dbReference type="EMBL" id="QDS76807.1"/>
    </source>
</evidence>
<dbReference type="EMBL" id="CP042200">
    <property type="protein sequence ID" value="QDS76807.1"/>
    <property type="molecule type" value="Genomic_DNA"/>
</dbReference>
<accession>A0A517LMD7</accession>
<organism evidence="2 3">
    <name type="scientific">Venturia effusa</name>
    <dbReference type="NCBI Taxonomy" id="50376"/>
    <lineage>
        <taxon>Eukaryota</taxon>
        <taxon>Fungi</taxon>
        <taxon>Dikarya</taxon>
        <taxon>Ascomycota</taxon>
        <taxon>Pezizomycotina</taxon>
        <taxon>Dothideomycetes</taxon>
        <taxon>Pleosporomycetidae</taxon>
        <taxon>Venturiales</taxon>
        <taxon>Venturiaceae</taxon>
        <taxon>Venturia</taxon>
    </lineage>
</organism>
<dbReference type="AlphaFoldDB" id="A0A517LMD7"/>
<evidence type="ECO:0000256" key="1">
    <source>
        <dbReference type="SAM" id="Coils"/>
    </source>
</evidence>
<reference evidence="2 3" key="1">
    <citation type="submission" date="2019-07" db="EMBL/GenBank/DDBJ databases">
        <title>Finished genome of Venturia effusa.</title>
        <authorList>
            <person name="Young C.A."/>
            <person name="Cox M.P."/>
            <person name="Ganley A.R.D."/>
            <person name="David W.J."/>
        </authorList>
    </citation>
    <scope>NUCLEOTIDE SEQUENCE [LARGE SCALE GENOMIC DNA]</scope>
    <source>
        <strain evidence="3">albino</strain>
    </source>
</reference>
<feature type="coiled-coil region" evidence="1">
    <location>
        <begin position="108"/>
        <end position="142"/>
    </location>
</feature>
<name>A0A517LMD7_9PEZI</name>
<gene>
    <name evidence="2" type="ORF">FKW77_002593</name>
</gene>
<protein>
    <submittedName>
        <fullName evidence="2">Uncharacterized protein</fullName>
    </submittedName>
</protein>